<sequence>LDHTLDDNVRAYSSNTDDSHQIPTADIGALNSLPPELHHKILGHLDIRSLKNFKLVNRQTSSIVDSCLLYQELKESAPNVICGILSTKSEHCTPINILYQKLCTPTCDRCWGENGAYFHLLTQQRLCHRCLFRYFSYIPLTKADAILKFGLEPKVVDSLPCIRSHPGKYGN</sequence>
<dbReference type="OrthoDB" id="2687876at2759"/>
<dbReference type="InterPro" id="IPR036047">
    <property type="entry name" value="F-box-like_dom_sf"/>
</dbReference>
<accession>A0A6A6JIZ4</accession>
<dbReference type="RefSeq" id="XP_033653961.1">
    <property type="nucleotide sequence ID" value="XM_033794748.1"/>
</dbReference>
<dbReference type="Proteomes" id="UP000800097">
    <property type="component" value="Unassembled WGS sequence"/>
</dbReference>
<dbReference type="SMART" id="SM00256">
    <property type="entry name" value="FBOX"/>
    <property type="match status" value="1"/>
</dbReference>
<evidence type="ECO:0000313" key="3">
    <source>
        <dbReference type="Proteomes" id="UP000800097"/>
    </source>
</evidence>
<dbReference type="Pfam" id="PF00646">
    <property type="entry name" value="F-box"/>
    <property type="match status" value="1"/>
</dbReference>
<feature type="domain" description="F-box" evidence="1">
    <location>
        <begin position="27"/>
        <end position="73"/>
    </location>
</feature>
<proteinExistence type="predicted"/>
<gene>
    <name evidence="2" type="ORF">EI97DRAFT_342751</name>
</gene>
<feature type="non-terminal residue" evidence="2">
    <location>
        <position position="171"/>
    </location>
</feature>
<dbReference type="GeneID" id="54547923"/>
<name>A0A6A6JIZ4_WESOR</name>
<keyword evidence="3" id="KW-1185">Reference proteome</keyword>
<dbReference type="SUPFAM" id="SSF81383">
    <property type="entry name" value="F-box domain"/>
    <property type="match status" value="1"/>
</dbReference>
<dbReference type="Gene3D" id="1.20.1280.50">
    <property type="match status" value="1"/>
</dbReference>
<dbReference type="AlphaFoldDB" id="A0A6A6JIZ4"/>
<reference evidence="2" key="1">
    <citation type="journal article" date="2020" name="Stud. Mycol.">
        <title>101 Dothideomycetes genomes: a test case for predicting lifestyles and emergence of pathogens.</title>
        <authorList>
            <person name="Haridas S."/>
            <person name="Albert R."/>
            <person name="Binder M."/>
            <person name="Bloem J."/>
            <person name="Labutti K."/>
            <person name="Salamov A."/>
            <person name="Andreopoulos B."/>
            <person name="Baker S."/>
            <person name="Barry K."/>
            <person name="Bills G."/>
            <person name="Bluhm B."/>
            <person name="Cannon C."/>
            <person name="Castanera R."/>
            <person name="Culley D."/>
            <person name="Daum C."/>
            <person name="Ezra D."/>
            <person name="Gonzalez J."/>
            <person name="Henrissat B."/>
            <person name="Kuo A."/>
            <person name="Liang C."/>
            <person name="Lipzen A."/>
            <person name="Lutzoni F."/>
            <person name="Magnuson J."/>
            <person name="Mondo S."/>
            <person name="Nolan M."/>
            <person name="Ohm R."/>
            <person name="Pangilinan J."/>
            <person name="Park H.-J."/>
            <person name="Ramirez L."/>
            <person name="Alfaro M."/>
            <person name="Sun H."/>
            <person name="Tritt A."/>
            <person name="Yoshinaga Y."/>
            <person name="Zwiers L.-H."/>
            <person name="Turgeon B."/>
            <person name="Goodwin S."/>
            <person name="Spatafora J."/>
            <person name="Crous P."/>
            <person name="Grigoriev I."/>
        </authorList>
    </citation>
    <scope>NUCLEOTIDE SEQUENCE</scope>
    <source>
        <strain evidence="2">CBS 379.55</strain>
    </source>
</reference>
<dbReference type="InterPro" id="IPR001810">
    <property type="entry name" value="F-box_dom"/>
</dbReference>
<feature type="non-terminal residue" evidence="2">
    <location>
        <position position="1"/>
    </location>
</feature>
<evidence type="ECO:0000313" key="2">
    <source>
        <dbReference type="EMBL" id="KAF2276422.1"/>
    </source>
</evidence>
<dbReference type="EMBL" id="ML986493">
    <property type="protein sequence ID" value="KAF2276422.1"/>
    <property type="molecule type" value="Genomic_DNA"/>
</dbReference>
<protein>
    <recommendedName>
        <fullName evidence="1">F-box domain-containing protein</fullName>
    </recommendedName>
</protein>
<organism evidence="2 3">
    <name type="scientific">Westerdykella ornata</name>
    <dbReference type="NCBI Taxonomy" id="318751"/>
    <lineage>
        <taxon>Eukaryota</taxon>
        <taxon>Fungi</taxon>
        <taxon>Dikarya</taxon>
        <taxon>Ascomycota</taxon>
        <taxon>Pezizomycotina</taxon>
        <taxon>Dothideomycetes</taxon>
        <taxon>Pleosporomycetidae</taxon>
        <taxon>Pleosporales</taxon>
        <taxon>Sporormiaceae</taxon>
        <taxon>Westerdykella</taxon>
    </lineage>
</organism>
<dbReference type="PROSITE" id="PS50181">
    <property type="entry name" value="FBOX"/>
    <property type="match status" value="1"/>
</dbReference>
<evidence type="ECO:0000259" key="1">
    <source>
        <dbReference type="PROSITE" id="PS50181"/>
    </source>
</evidence>